<evidence type="ECO:0000313" key="3">
    <source>
        <dbReference type="Proteomes" id="UP000196342"/>
    </source>
</evidence>
<name>A0A202B322_CHRVL</name>
<gene>
    <name evidence="2" type="ORF">CBW21_20905</name>
</gene>
<dbReference type="AlphaFoldDB" id="A0A202B322"/>
<evidence type="ECO:0000313" key="2">
    <source>
        <dbReference type="EMBL" id="OVE45904.1"/>
    </source>
</evidence>
<feature type="signal peptide" evidence="1">
    <location>
        <begin position="1"/>
        <end position="17"/>
    </location>
</feature>
<keyword evidence="3" id="KW-1185">Reference proteome</keyword>
<dbReference type="Proteomes" id="UP000196342">
    <property type="component" value="Unassembled WGS sequence"/>
</dbReference>
<protein>
    <submittedName>
        <fullName evidence="2">Uncharacterized protein</fullName>
    </submittedName>
</protein>
<proteinExistence type="predicted"/>
<feature type="chain" id="PRO_5012667959" evidence="1">
    <location>
        <begin position="18"/>
        <end position="171"/>
    </location>
</feature>
<comment type="caution">
    <text evidence="2">The sequence shown here is derived from an EMBL/GenBank/DDBJ whole genome shotgun (WGS) entry which is preliminary data.</text>
</comment>
<dbReference type="EMBL" id="NHOO01000025">
    <property type="protein sequence ID" value="OVE45904.1"/>
    <property type="molecule type" value="Genomic_DNA"/>
</dbReference>
<dbReference type="RefSeq" id="WP_087698739.1">
    <property type="nucleotide sequence ID" value="NZ_NHOO01000025.1"/>
</dbReference>
<reference evidence="2 3" key="1">
    <citation type="submission" date="2017-05" db="EMBL/GenBank/DDBJ databases">
        <title>Chromobacterium violaceum GHPS1 isolated from Hydrocarbon polluted soil in French Guiana display an awesome secondary metabolite arsenal and a battery of drug and heavy-metal-resistance and detoxification of xenobiotics proteins.</title>
        <authorList>
            <person name="Belbahri L."/>
        </authorList>
    </citation>
    <scope>NUCLEOTIDE SEQUENCE [LARGE SCALE GENOMIC DNA]</scope>
    <source>
        <strain evidence="2 3">GHPS1</strain>
    </source>
</reference>
<evidence type="ECO:0000256" key="1">
    <source>
        <dbReference type="SAM" id="SignalP"/>
    </source>
</evidence>
<organism evidence="2 3">
    <name type="scientific">Chromobacterium violaceum</name>
    <dbReference type="NCBI Taxonomy" id="536"/>
    <lineage>
        <taxon>Bacteria</taxon>
        <taxon>Pseudomonadati</taxon>
        <taxon>Pseudomonadota</taxon>
        <taxon>Betaproteobacteria</taxon>
        <taxon>Neisseriales</taxon>
        <taxon>Chromobacteriaceae</taxon>
        <taxon>Chromobacterium</taxon>
    </lineage>
</organism>
<accession>A0A202B322</accession>
<sequence>MKYLLLSIAALPLSANAETVQSCRLSAQNTITISRDKKIADTYLYFIESNHNKRELIFSTEEESRGSDVQIVCAGKKQKAIIVSGEFTSNYIKGLAINEHGRIDFSEKVRPAIAYTKTSEMMIIFRTDKKWDSNNIYTVYKLTGNEKQSDESFGTDTKPSQHGYEVTILNR</sequence>
<keyword evidence="1" id="KW-0732">Signal</keyword>